<organism evidence="11">
    <name type="scientific">gut metagenome</name>
    <dbReference type="NCBI Taxonomy" id="749906"/>
    <lineage>
        <taxon>unclassified sequences</taxon>
        <taxon>metagenomes</taxon>
        <taxon>organismal metagenomes</taxon>
    </lineage>
</organism>
<dbReference type="InterPro" id="IPR019823">
    <property type="entry name" value="Mechanosensitive_channel_CS"/>
</dbReference>
<proteinExistence type="inferred from homology"/>
<reference evidence="11" key="1">
    <citation type="journal article" date="2012" name="PLoS ONE">
        <title>Gene sets for utilization of primary and secondary nutrition supplies in the distal gut of endangered iberian lynx.</title>
        <authorList>
            <person name="Alcaide M."/>
            <person name="Messina E."/>
            <person name="Richter M."/>
            <person name="Bargiela R."/>
            <person name="Peplies J."/>
            <person name="Huws S.A."/>
            <person name="Newbold C.J."/>
            <person name="Golyshin P.N."/>
            <person name="Simon M.A."/>
            <person name="Lopez G."/>
            <person name="Yakimov M.M."/>
            <person name="Ferrer M."/>
        </authorList>
    </citation>
    <scope>NUCLEOTIDE SEQUENCE</scope>
</reference>
<dbReference type="Gene3D" id="1.10.1200.120">
    <property type="entry name" value="Large-conductance mechanosensitive channel, MscL, domain 1"/>
    <property type="match status" value="1"/>
</dbReference>
<accession>J9GUC9</accession>
<dbReference type="GO" id="GO:0005886">
    <property type="term" value="C:plasma membrane"/>
    <property type="evidence" value="ECO:0007669"/>
    <property type="project" value="UniProtKB-SubCell"/>
</dbReference>
<evidence type="ECO:0000256" key="7">
    <source>
        <dbReference type="ARBA" id="ARBA00023065"/>
    </source>
</evidence>
<dbReference type="PANTHER" id="PTHR30266">
    <property type="entry name" value="MECHANOSENSITIVE CHANNEL MSCL"/>
    <property type="match status" value="1"/>
</dbReference>
<dbReference type="PANTHER" id="PTHR30266:SF2">
    <property type="entry name" value="LARGE-CONDUCTANCE MECHANOSENSITIVE CHANNEL"/>
    <property type="match status" value="1"/>
</dbReference>
<dbReference type="NCBIfam" id="NF001843">
    <property type="entry name" value="PRK00567.1-4"/>
    <property type="match status" value="1"/>
</dbReference>
<name>J9GUC9_9ZZZZ</name>
<comment type="similarity">
    <text evidence="2">Belongs to the MscL family.</text>
</comment>
<evidence type="ECO:0000256" key="4">
    <source>
        <dbReference type="ARBA" id="ARBA00022475"/>
    </source>
</evidence>
<protein>
    <submittedName>
        <fullName evidence="11">Large conductance mechanosensitive channel protein</fullName>
    </submittedName>
</protein>
<keyword evidence="8 10" id="KW-0472">Membrane</keyword>
<evidence type="ECO:0000256" key="2">
    <source>
        <dbReference type="ARBA" id="ARBA00007254"/>
    </source>
</evidence>
<dbReference type="InterPro" id="IPR001185">
    <property type="entry name" value="MS_channel"/>
</dbReference>
<evidence type="ECO:0000256" key="1">
    <source>
        <dbReference type="ARBA" id="ARBA00004651"/>
    </source>
</evidence>
<evidence type="ECO:0000256" key="3">
    <source>
        <dbReference type="ARBA" id="ARBA00022448"/>
    </source>
</evidence>
<comment type="caution">
    <text evidence="11">The sequence shown here is derived from an EMBL/GenBank/DDBJ whole genome shotgun (WGS) entry which is preliminary data.</text>
</comment>
<dbReference type="EMBL" id="AMCI01001171">
    <property type="protein sequence ID" value="EJX06403.1"/>
    <property type="molecule type" value="Genomic_DNA"/>
</dbReference>
<comment type="subcellular location">
    <subcellularLocation>
        <location evidence="1">Cell membrane</location>
        <topology evidence="1">Multi-pass membrane protein</topology>
    </subcellularLocation>
</comment>
<evidence type="ECO:0000313" key="11">
    <source>
        <dbReference type="EMBL" id="EJX06403.1"/>
    </source>
</evidence>
<dbReference type="InterPro" id="IPR036019">
    <property type="entry name" value="MscL_channel"/>
</dbReference>
<feature type="transmembrane region" description="Helical" evidence="10">
    <location>
        <begin position="86"/>
        <end position="107"/>
    </location>
</feature>
<evidence type="ECO:0000256" key="8">
    <source>
        <dbReference type="ARBA" id="ARBA00023136"/>
    </source>
</evidence>
<dbReference type="SUPFAM" id="SSF81330">
    <property type="entry name" value="Gated mechanosensitive channel"/>
    <property type="match status" value="1"/>
</dbReference>
<keyword evidence="3" id="KW-0813">Transport</keyword>
<keyword evidence="9" id="KW-0407">Ion channel</keyword>
<dbReference type="FunFam" id="1.10.1200.120:FF:000001">
    <property type="entry name" value="Large-conductance mechanosensitive channel"/>
    <property type="match status" value="1"/>
</dbReference>
<sequence>MEKKTFLQDFKAFAMKGNVIDMAVGVIIGGAFGKIVSSVVADIIMPPIGLLVGGVNFTDLKWVMKPAVVEDGKEVVAAVTLNYGNFLQVTFDFLIIAFSIFLFIKLLTKLTEKKNKQAPVTPPAPPAPSKEEVLLTEIRDLLKEKK</sequence>
<dbReference type="NCBIfam" id="TIGR00220">
    <property type="entry name" value="mscL"/>
    <property type="match status" value="1"/>
</dbReference>
<dbReference type="Pfam" id="PF01741">
    <property type="entry name" value="MscL"/>
    <property type="match status" value="1"/>
</dbReference>
<evidence type="ECO:0000256" key="6">
    <source>
        <dbReference type="ARBA" id="ARBA00022989"/>
    </source>
</evidence>
<dbReference type="GO" id="GO:0008381">
    <property type="term" value="F:mechanosensitive monoatomic ion channel activity"/>
    <property type="evidence" value="ECO:0007669"/>
    <property type="project" value="InterPro"/>
</dbReference>
<feature type="transmembrane region" description="Helical" evidence="10">
    <location>
        <begin position="20"/>
        <end position="41"/>
    </location>
</feature>
<dbReference type="PROSITE" id="PS01327">
    <property type="entry name" value="MSCL"/>
    <property type="match status" value="1"/>
</dbReference>
<dbReference type="AlphaFoldDB" id="J9GUC9"/>
<evidence type="ECO:0000256" key="9">
    <source>
        <dbReference type="ARBA" id="ARBA00023303"/>
    </source>
</evidence>
<keyword evidence="5 10" id="KW-0812">Transmembrane</keyword>
<keyword evidence="4" id="KW-1003">Cell membrane</keyword>
<keyword evidence="6 10" id="KW-1133">Transmembrane helix</keyword>
<gene>
    <name evidence="11" type="ORF">EVA_05488</name>
</gene>
<evidence type="ECO:0000256" key="10">
    <source>
        <dbReference type="SAM" id="Phobius"/>
    </source>
</evidence>
<dbReference type="PRINTS" id="PR01264">
    <property type="entry name" value="MECHCHANNEL"/>
</dbReference>
<dbReference type="HAMAP" id="MF_00115">
    <property type="entry name" value="MscL"/>
    <property type="match status" value="1"/>
</dbReference>
<evidence type="ECO:0000256" key="5">
    <source>
        <dbReference type="ARBA" id="ARBA00022692"/>
    </source>
</evidence>
<dbReference type="InterPro" id="IPR037673">
    <property type="entry name" value="MSC/AndL"/>
</dbReference>
<keyword evidence="7" id="KW-0406">Ion transport</keyword>